<dbReference type="Proteomes" id="UP000216024">
    <property type="component" value="Unassembled WGS sequence"/>
</dbReference>
<dbReference type="GO" id="GO:0003824">
    <property type="term" value="F:catalytic activity"/>
    <property type="evidence" value="ECO:0007669"/>
    <property type="project" value="InterPro"/>
</dbReference>
<dbReference type="NCBIfam" id="TIGR03960">
    <property type="entry name" value="rSAM_fuse_unch"/>
    <property type="match status" value="1"/>
</dbReference>
<dbReference type="InterPro" id="IPR045784">
    <property type="entry name" value="Radical_SAM_N2"/>
</dbReference>
<dbReference type="InterPro" id="IPR007197">
    <property type="entry name" value="rSAM"/>
</dbReference>
<protein>
    <submittedName>
        <fullName evidence="2">B12-binding domain-containing radical SAM protein</fullName>
    </submittedName>
</protein>
<dbReference type="PROSITE" id="PS51918">
    <property type="entry name" value="RADICAL_SAM"/>
    <property type="match status" value="1"/>
</dbReference>
<dbReference type="CDD" id="cd01335">
    <property type="entry name" value="Radical_SAM"/>
    <property type="match status" value="1"/>
</dbReference>
<dbReference type="SFLD" id="SFLDG01082">
    <property type="entry name" value="B12-binding_domain_containing"/>
    <property type="match status" value="1"/>
</dbReference>
<dbReference type="InterPro" id="IPR023404">
    <property type="entry name" value="rSAM_horseshoe"/>
</dbReference>
<dbReference type="Pfam" id="PF04055">
    <property type="entry name" value="Radical_SAM"/>
    <property type="match status" value="1"/>
</dbReference>
<dbReference type="SFLD" id="SFLDS00029">
    <property type="entry name" value="Radical_SAM"/>
    <property type="match status" value="1"/>
</dbReference>
<dbReference type="EMBL" id="NIBG01000001">
    <property type="protein sequence ID" value="PAB61365.1"/>
    <property type="molecule type" value="Genomic_DNA"/>
</dbReference>
<feature type="domain" description="Radical SAM core" evidence="1">
    <location>
        <begin position="254"/>
        <end position="493"/>
    </location>
</feature>
<proteinExistence type="predicted"/>
<dbReference type="SMART" id="SM00729">
    <property type="entry name" value="Elp3"/>
    <property type="match status" value="1"/>
</dbReference>
<accession>A0A267MR18</accession>
<evidence type="ECO:0000313" key="2">
    <source>
        <dbReference type="EMBL" id="PAB61365.1"/>
    </source>
</evidence>
<dbReference type="Gene3D" id="3.80.30.20">
    <property type="entry name" value="tm_1862 like domain"/>
    <property type="match status" value="1"/>
</dbReference>
<dbReference type="InterPro" id="IPR058240">
    <property type="entry name" value="rSAM_sf"/>
</dbReference>
<evidence type="ECO:0000313" key="3">
    <source>
        <dbReference type="Proteomes" id="UP000216024"/>
    </source>
</evidence>
<dbReference type="PANTHER" id="PTHR42731">
    <property type="entry name" value="SLL1084 PROTEIN"/>
    <property type="match status" value="1"/>
</dbReference>
<dbReference type="GO" id="GO:0051536">
    <property type="term" value="F:iron-sulfur cluster binding"/>
    <property type="evidence" value="ECO:0007669"/>
    <property type="project" value="InterPro"/>
</dbReference>
<dbReference type="InterPro" id="IPR023862">
    <property type="entry name" value="CHP03960_rSAM"/>
</dbReference>
<reference evidence="2 3" key="1">
    <citation type="submission" date="2017-06" db="EMBL/GenBank/DDBJ databases">
        <title>Draft genome sequence of anaerobic fermentative bacterium Anaeromicrobium sediminis DY2726D isolated from West Pacific Ocean sediments.</title>
        <authorList>
            <person name="Zeng X."/>
        </authorList>
    </citation>
    <scope>NUCLEOTIDE SEQUENCE [LARGE SCALE GENOMIC DNA]</scope>
    <source>
        <strain evidence="2 3">DY2726D</strain>
    </source>
</reference>
<sequence>MKSIDLKDILYKVEKPARYIGNEINSAKKNLDEVNVRFGFAFPDVYEVGMSHLGMHILYHILNAEKDVYCERIFAPWVDMEEEMRKNNVPLFTLETHSPVKELDFFSFTLQYELSYTNILNMIELGNVPIRSKDRTEEDPFVVAGGPCAYNPEPLAEVIDFFMLGEGEEQIVQVMNLYKEWKKQGKSRNEFLEMVCEIKGIYVPSFYDVKYNEDNTIKSFEPKKDSYPRRITKAIVDDLDSVNYPDSVMVPNIDIVHNRAMVEIFRGCIRGCRFCQAGVIYRPVRERSLEKVEKIAEDLLKSSGFEELSLASLSTSDYSKIEDLVNILVGKYSGERIGLSLPSLRLDKFPIEVIEEIQKVRKTGLTFAPEAGTQRLRDVINKGITEEDLTKTVKEAFELGWTTVKLYFMIGLPTETYEDLDGIADLANKVVDIYYSIPKEKRGRGLKVTVSTSCFVPKPFTPFQWYEQDYRDEFIEKQNYLKSKLKNRNIKYNYHESKTSFLEAVVARGDRRVGETIIKAWELGCTFDGWGEKFKYDKWLEALESTNVDPHFYANRKREYTEVLPWDFVNVGVTKDFLQRENERALSEKITPNCRMSCAACGITDDFIGGDCKCVR</sequence>
<evidence type="ECO:0000259" key="1">
    <source>
        <dbReference type="PROSITE" id="PS51918"/>
    </source>
</evidence>
<dbReference type="PANTHER" id="PTHR42731:SF1">
    <property type="entry name" value="RADICAL SAM DOMAIN PROTEIN"/>
    <property type="match status" value="1"/>
</dbReference>
<dbReference type="RefSeq" id="WP_095130709.1">
    <property type="nucleotide sequence ID" value="NZ_NIBG01000001.1"/>
</dbReference>
<dbReference type="AlphaFoldDB" id="A0A267MR18"/>
<dbReference type="InterPro" id="IPR006638">
    <property type="entry name" value="Elp3/MiaA/NifB-like_rSAM"/>
</dbReference>
<comment type="caution">
    <text evidence="2">The sequence shown here is derived from an EMBL/GenBank/DDBJ whole genome shotgun (WGS) entry which is preliminary data.</text>
</comment>
<gene>
    <name evidence="2" type="ORF">CCE28_02750</name>
</gene>
<keyword evidence="3" id="KW-1185">Reference proteome</keyword>
<name>A0A267MR18_9FIRM</name>
<dbReference type="SUPFAM" id="SSF102114">
    <property type="entry name" value="Radical SAM enzymes"/>
    <property type="match status" value="1"/>
</dbReference>
<dbReference type="OrthoDB" id="9806827at2"/>
<organism evidence="2 3">
    <name type="scientific">Anaeromicrobium sediminis</name>
    <dbReference type="NCBI Taxonomy" id="1478221"/>
    <lineage>
        <taxon>Bacteria</taxon>
        <taxon>Bacillati</taxon>
        <taxon>Bacillota</taxon>
        <taxon>Clostridia</taxon>
        <taxon>Peptostreptococcales</taxon>
        <taxon>Thermotaleaceae</taxon>
        <taxon>Anaeromicrobium</taxon>
    </lineage>
</organism>
<dbReference type="Pfam" id="PF19864">
    <property type="entry name" value="Radical_SAM_N2"/>
    <property type="match status" value="1"/>
</dbReference>